<dbReference type="RefSeq" id="WP_320426227.1">
    <property type="nucleotide sequence ID" value="NZ_JAXCLA010000010.1"/>
</dbReference>
<dbReference type="PROSITE" id="PS51296">
    <property type="entry name" value="RIESKE"/>
    <property type="match status" value="1"/>
</dbReference>
<dbReference type="InterPro" id="IPR050584">
    <property type="entry name" value="Cholesterol_7-desaturase"/>
</dbReference>
<dbReference type="SUPFAM" id="SSF50022">
    <property type="entry name" value="ISP domain"/>
    <property type="match status" value="1"/>
</dbReference>
<evidence type="ECO:0000256" key="8">
    <source>
        <dbReference type="ARBA" id="ARBA00023014"/>
    </source>
</evidence>
<dbReference type="Proteomes" id="UP001285263">
    <property type="component" value="Unassembled WGS sequence"/>
</dbReference>
<evidence type="ECO:0000256" key="4">
    <source>
        <dbReference type="ARBA" id="ARBA00022723"/>
    </source>
</evidence>
<name>A0ABU5DPK1_9BURK</name>
<keyword evidence="12" id="KW-1185">Reference proteome</keyword>
<keyword evidence="5" id="KW-1133">Transmembrane helix</keyword>
<evidence type="ECO:0000256" key="3">
    <source>
        <dbReference type="ARBA" id="ARBA00022714"/>
    </source>
</evidence>
<keyword evidence="8" id="KW-0411">Iron-sulfur</keyword>
<dbReference type="PANTHER" id="PTHR21266">
    <property type="entry name" value="IRON-SULFUR DOMAIN CONTAINING PROTEIN"/>
    <property type="match status" value="1"/>
</dbReference>
<evidence type="ECO:0000256" key="2">
    <source>
        <dbReference type="ARBA" id="ARBA00022692"/>
    </source>
</evidence>
<keyword evidence="6" id="KW-0560">Oxidoreductase</keyword>
<reference evidence="11 12" key="1">
    <citation type="submission" date="2023-11" db="EMBL/GenBank/DDBJ databases">
        <title>Paucibacter sp. nov., isolated from fresh soil in Korea.</title>
        <authorList>
            <person name="Le N.T.T."/>
        </authorList>
    </citation>
    <scope>NUCLEOTIDE SEQUENCE [LARGE SCALE GENOMIC DNA]</scope>
    <source>
        <strain evidence="11 12">R3-3</strain>
    </source>
</reference>
<evidence type="ECO:0000256" key="9">
    <source>
        <dbReference type="ARBA" id="ARBA00023136"/>
    </source>
</evidence>
<gene>
    <name evidence="11" type="ORF">SNE35_27405</name>
</gene>
<evidence type="ECO:0000259" key="10">
    <source>
        <dbReference type="PROSITE" id="PS51296"/>
    </source>
</evidence>
<keyword evidence="3" id="KW-0001">2Fe-2S</keyword>
<dbReference type="Gene3D" id="2.102.10.10">
    <property type="entry name" value="Rieske [2Fe-2S] iron-sulphur domain"/>
    <property type="match status" value="1"/>
</dbReference>
<evidence type="ECO:0000256" key="7">
    <source>
        <dbReference type="ARBA" id="ARBA00023004"/>
    </source>
</evidence>
<keyword evidence="7" id="KW-0408">Iron</keyword>
<protein>
    <submittedName>
        <fullName evidence="11">Rieske 2Fe-2S domain-containing protein</fullName>
    </submittedName>
</protein>
<keyword evidence="9" id="KW-0472">Membrane</keyword>
<comment type="caution">
    <text evidence="11">The sequence shown here is derived from an EMBL/GenBank/DDBJ whole genome shotgun (WGS) entry which is preliminary data.</text>
</comment>
<evidence type="ECO:0000256" key="1">
    <source>
        <dbReference type="ARBA" id="ARBA00004370"/>
    </source>
</evidence>
<keyword evidence="4" id="KW-0479">Metal-binding</keyword>
<dbReference type="PANTHER" id="PTHR21266:SF32">
    <property type="entry name" value="CHOLESTEROL 7-DESATURASE NVD"/>
    <property type="match status" value="1"/>
</dbReference>
<dbReference type="EMBL" id="JAXCLA010000010">
    <property type="protein sequence ID" value="MDY0748255.1"/>
    <property type="molecule type" value="Genomic_DNA"/>
</dbReference>
<organism evidence="11 12">
    <name type="scientific">Roseateles agri</name>
    <dbReference type="NCBI Taxonomy" id="3098619"/>
    <lineage>
        <taxon>Bacteria</taxon>
        <taxon>Pseudomonadati</taxon>
        <taxon>Pseudomonadota</taxon>
        <taxon>Betaproteobacteria</taxon>
        <taxon>Burkholderiales</taxon>
        <taxon>Sphaerotilaceae</taxon>
        <taxon>Roseateles</taxon>
    </lineage>
</organism>
<comment type="subcellular location">
    <subcellularLocation>
        <location evidence="1">Membrane</location>
    </subcellularLocation>
</comment>
<dbReference type="InterPro" id="IPR017941">
    <property type="entry name" value="Rieske_2Fe-2S"/>
</dbReference>
<sequence>MSWQPVLPSQALQASDNIVAGFLHGEELALWRSVDGVAQAWENRCPHRGTRLTMGRILEGRLSCAYHGWEFEAGTGNCSHIPAQPQQAAPQGVCVKTWRVAEAQGMVWVSSRAIGTAAPALAARAEQQFCRSLSVRRSGEALQQRLRALGFAESQPCVWHGELGGVPATLYLNEAKADWTMLHLFARTADEAAVATQASRRLRDAIEEGA</sequence>
<keyword evidence="2" id="KW-0812">Transmembrane</keyword>
<evidence type="ECO:0000313" key="11">
    <source>
        <dbReference type="EMBL" id="MDY0748255.1"/>
    </source>
</evidence>
<proteinExistence type="predicted"/>
<feature type="domain" description="Rieske" evidence="10">
    <location>
        <begin position="3"/>
        <end position="109"/>
    </location>
</feature>
<dbReference type="InterPro" id="IPR036922">
    <property type="entry name" value="Rieske_2Fe-2S_sf"/>
</dbReference>
<evidence type="ECO:0000256" key="5">
    <source>
        <dbReference type="ARBA" id="ARBA00022989"/>
    </source>
</evidence>
<accession>A0ABU5DPK1</accession>
<evidence type="ECO:0000313" key="12">
    <source>
        <dbReference type="Proteomes" id="UP001285263"/>
    </source>
</evidence>
<dbReference type="Pfam" id="PF00355">
    <property type="entry name" value="Rieske"/>
    <property type="match status" value="1"/>
</dbReference>
<evidence type="ECO:0000256" key="6">
    <source>
        <dbReference type="ARBA" id="ARBA00023002"/>
    </source>
</evidence>